<name>A0A0A0LVX2_CUCSA</name>
<dbReference type="EMBL" id="CM002922">
    <property type="protein sequence ID" value="KGN64972.1"/>
    <property type="molecule type" value="Genomic_DNA"/>
</dbReference>
<dbReference type="STRING" id="3659.A0A0A0LVX2"/>
<dbReference type="Proteomes" id="UP000029981">
    <property type="component" value="Chromosome 1"/>
</dbReference>
<dbReference type="GO" id="GO:0003723">
    <property type="term" value="F:RNA binding"/>
    <property type="evidence" value="ECO:0007669"/>
    <property type="project" value="InterPro"/>
</dbReference>
<keyword evidence="2" id="KW-1185">Reference proteome</keyword>
<reference evidence="1 2" key="3">
    <citation type="journal article" date="2010" name="BMC Genomics">
        <title>Transcriptome sequencing and comparative analysis of cucumber flowers with different sex types.</title>
        <authorList>
            <person name="Guo S."/>
            <person name="Zheng Y."/>
            <person name="Joung J.G."/>
            <person name="Liu S."/>
            <person name="Zhang Z."/>
            <person name="Crasta O.R."/>
            <person name="Sobral B.W."/>
            <person name="Xu Y."/>
            <person name="Huang S."/>
            <person name="Fei Z."/>
        </authorList>
    </citation>
    <scope>NUCLEOTIDE SEQUENCE [LARGE SCALE GENOMIC DNA]</scope>
    <source>
        <strain evidence="2">cv. 9930</strain>
    </source>
</reference>
<proteinExistence type="predicted"/>
<gene>
    <name evidence="1" type="ORF">Csa_1G169960</name>
</gene>
<organism evidence="1 2">
    <name type="scientific">Cucumis sativus</name>
    <name type="common">Cucumber</name>
    <dbReference type="NCBI Taxonomy" id="3659"/>
    <lineage>
        <taxon>Eukaryota</taxon>
        <taxon>Viridiplantae</taxon>
        <taxon>Streptophyta</taxon>
        <taxon>Embryophyta</taxon>
        <taxon>Tracheophyta</taxon>
        <taxon>Spermatophyta</taxon>
        <taxon>Magnoliopsida</taxon>
        <taxon>eudicotyledons</taxon>
        <taxon>Gunneridae</taxon>
        <taxon>Pentapetalae</taxon>
        <taxon>rosids</taxon>
        <taxon>fabids</taxon>
        <taxon>Cucurbitales</taxon>
        <taxon>Cucurbitaceae</taxon>
        <taxon>Benincaseae</taxon>
        <taxon>Cucumis</taxon>
    </lineage>
</organism>
<dbReference type="InterPro" id="IPR011990">
    <property type="entry name" value="TPR-like_helical_dom_sf"/>
</dbReference>
<reference evidence="1 2" key="2">
    <citation type="journal article" date="2009" name="PLoS ONE">
        <title>An integrated genetic and cytogenetic map of the cucumber genome.</title>
        <authorList>
            <person name="Ren Y."/>
            <person name="Zhang Z."/>
            <person name="Liu J."/>
            <person name="Staub J.E."/>
            <person name="Han Y."/>
            <person name="Cheng Z."/>
            <person name="Li X."/>
            <person name="Lu J."/>
            <person name="Miao H."/>
            <person name="Kang H."/>
            <person name="Xie B."/>
            <person name="Gu X."/>
            <person name="Wang X."/>
            <person name="Du Y."/>
            <person name="Jin W."/>
            <person name="Huang S."/>
        </authorList>
    </citation>
    <scope>NUCLEOTIDE SEQUENCE [LARGE SCALE GENOMIC DNA]</scope>
    <source>
        <strain evidence="2">cv. 9930</strain>
    </source>
</reference>
<evidence type="ECO:0008006" key="3">
    <source>
        <dbReference type="Google" id="ProtNLM"/>
    </source>
</evidence>
<evidence type="ECO:0000313" key="2">
    <source>
        <dbReference type="Proteomes" id="UP000029981"/>
    </source>
</evidence>
<dbReference type="Gramene" id="KGN64972">
    <property type="protein sequence ID" value="KGN64972"/>
    <property type="gene ID" value="Csa_1G169960"/>
</dbReference>
<reference evidence="1 2" key="4">
    <citation type="journal article" date="2011" name="BMC Genomics">
        <title>RNA-Seq improves annotation of protein-coding genes in the cucumber genome.</title>
        <authorList>
            <person name="Li Z."/>
            <person name="Zhang Z."/>
            <person name="Yan P."/>
            <person name="Huang S."/>
            <person name="Fei Z."/>
            <person name="Lin K."/>
        </authorList>
    </citation>
    <scope>NUCLEOTIDE SEQUENCE [LARGE SCALE GENOMIC DNA]</scope>
    <source>
        <strain evidence="2">cv. 9930</strain>
    </source>
</reference>
<dbReference type="AlphaFoldDB" id="A0A0A0LVX2"/>
<sequence>MRGLGAAWKVFDGMHDRNEVLRSVLIGRLGQVEEEEKLIMEMEVEPDKGLWGAMLSACRIHGKADVADRVQKRFMKQQ</sequence>
<dbReference type="PANTHER" id="PTHR47926">
    <property type="entry name" value="PENTATRICOPEPTIDE REPEAT-CONTAINING PROTEIN"/>
    <property type="match status" value="1"/>
</dbReference>
<dbReference type="InterPro" id="IPR046960">
    <property type="entry name" value="PPR_At4g14850-like_plant"/>
</dbReference>
<reference evidence="1 2" key="1">
    <citation type="journal article" date="2009" name="Nat. Genet.">
        <title>The genome of the cucumber, Cucumis sativus L.</title>
        <authorList>
            <person name="Huang S."/>
            <person name="Li R."/>
            <person name="Zhang Z."/>
            <person name="Li L."/>
            <person name="Gu X."/>
            <person name="Fan W."/>
            <person name="Lucas W.J."/>
            <person name="Wang X."/>
            <person name="Xie B."/>
            <person name="Ni P."/>
            <person name="Ren Y."/>
            <person name="Zhu H."/>
            <person name="Li J."/>
            <person name="Lin K."/>
            <person name="Jin W."/>
            <person name="Fei Z."/>
            <person name="Li G."/>
            <person name="Staub J."/>
            <person name="Kilian A."/>
            <person name="van der Vossen E.A."/>
            <person name="Wu Y."/>
            <person name="Guo J."/>
            <person name="He J."/>
            <person name="Jia Z."/>
            <person name="Ren Y."/>
            <person name="Tian G."/>
            <person name="Lu Y."/>
            <person name="Ruan J."/>
            <person name="Qian W."/>
            <person name="Wang M."/>
            <person name="Huang Q."/>
            <person name="Li B."/>
            <person name="Xuan Z."/>
            <person name="Cao J."/>
            <person name="Asan"/>
            <person name="Wu Z."/>
            <person name="Zhang J."/>
            <person name="Cai Q."/>
            <person name="Bai Y."/>
            <person name="Zhao B."/>
            <person name="Han Y."/>
            <person name="Li Y."/>
            <person name="Li X."/>
            <person name="Wang S."/>
            <person name="Shi Q."/>
            <person name="Liu S."/>
            <person name="Cho W.K."/>
            <person name="Kim J.Y."/>
            <person name="Xu Y."/>
            <person name="Heller-Uszynska K."/>
            <person name="Miao H."/>
            <person name="Cheng Z."/>
            <person name="Zhang S."/>
            <person name="Wu J."/>
            <person name="Yang Y."/>
            <person name="Kang H."/>
            <person name="Li M."/>
            <person name="Liang H."/>
            <person name="Ren X."/>
            <person name="Shi Z."/>
            <person name="Wen M."/>
            <person name="Jian M."/>
            <person name="Yang H."/>
            <person name="Zhang G."/>
            <person name="Yang Z."/>
            <person name="Chen R."/>
            <person name="Liu S."/>
            <person name="Li J."/>
            <person name="Ma L."/>
            <person name="Liu H."/>
            <person name="Zhou Y."/>
            <person name="Zhao J."/>
            <person name="Fang X."/>
            <person name="Li G."/>
            <person name="Fang L."/>
            <person name="Li Y."/>
            <person name="Liu D."/>
            <person name="Zheng H."/>
            <person name="Zhang Y."/>
            <person name="Qin N."/>
            <person name="Li Z."/>
            <person name="Yang G."/>
            <person name="Yang S."/>
            <person name="Bolund L."/>
            <person name="Kristiansen K."/>
            <person name="Zheng H."/>
            <person name="Li S."/>
            <person name="Zhang X."/>
            <person name="Yang H."/>
            <person name="Wang J."/>
            <person name="Sun R."/>
            <person name="Zhang B."/>
            <person name="Jiang S."/>
            <person name="Wang J."/>
            <person name="Du Y."/>
            <person name="Li S."/>
        </authorList>
    </citation>
    <scope>NUCLEOTIDE SEQUENCE [LARGE SCALE GENOMIC DNA]</scope>
    <source>
        <strain evidence="2">cv. 9930</strain>
    </source>
</reference>
<dbReference type="PANTHER" id="PTHR47926:SF342">
    <property type="entry name" value="TETRATRICOPEPTIDE-LIKE HELICAL DOMAIN-CONTAINING PROTEIN-RELATED"/>
    <property type="match status" value="1"/>
</dbReference>
<dbReference type="GO" id="GO:0009451">
    <property type="term" value="P:RNA modification"/>
    <property type="evidence" value="ECO:0007669"/>
    <property type="project" value="InterPro"/>
</dbReference>
<dbReference type="Gene3D" id="1.25.40.10">
    <property type="entry name" value="Tetratricopeptide repeat domain"/>
    <property type="match status" value="1"/>
</dbReference>
<protein>
    <recommendedName>
        <fullName evidence="3">Pentatricopeptide repeat-containing protein</fullName>
    </recommendedName>
</protein>
<evidence type="ECO:0000313" key="1">
    <source>
        <dbReference type="EMBL" id="KGN64972.1"/>
    </source>
</evidence>
<accession>A0A0A0LVX2</accession>